<dbReference type="InterPro" id="IPR001451">
    <property type="entry name" value="Hexapep"/>
</dbReference>
<dbReference type="PANTHER" id="PTHR13061:SF29">
    <property type="entry name" value="GAMMA CARBONIC ANHYDRASE-LIKE 1, MITOCHONDRIAL-RELATED"/>
    <property type="match status" value="1"/>
</dbReference>
<dbReference type="AlphaFoldDB" id="A0A1H5RBQ3"/>
<dbReference type="Proteomes" id="UP000198878">
    <property type="component" value="Unassembled WGS sequence"/>
</dbReference>
<dbReference type="InterPro" id="IPR050484">
    <property type="entry name" value="Transf_Hexapept/Carb_Anhydrase"/>
</dbReference>
<dbReference type="InterPro" id="IPR047324">
    <property type="entry name" value="LbH_gamma_CA-like"/>
</dbReference>
<evidence type="ECO:0000313" key="2">
    <source>
        <dbReference type="Proteomes" id="UP000198878"/>
    </source>
</evidence>
<name>A0A1H5RBQ3_9PSEU</name>
<keyword evidence="1" id="KW-0808">Transferase</keyword>
<evidence type="ECO:0000313" key="1">
    <source>
        <dbReference type="EMBL" id="SEF35795.1"/>
    </source>
</evidence>
<dbReference type="GO" id="GO:0016740">
    <property type="term" value="F:transferase activity"/>
    <property type="evidence" value="ECO:0007669"/>
    <property type="project" value="UniProtKB-KW"/>
</dbReference>
<organism evidence="1 2">
    <name type="scientific">Amycolatopsis pretoriensis</name>
    <dbReference type="NCBI Taxonomy" id="218821"/>
    <lineage>
        <taxon>Bacteria</taxon>
        <taxon>Bacillati</taxon>
        <taxon>Actinomycetota</taxon>
        <taxon>Actinomycetes</taxon>
        <taxon>Pseudonocardiales</taxon>
        <taxon>Pseudonocardiaceae</taxon>
        <taxon>Amycolatopsis</taxon>
    </lineage>
</organism>
<reference evidence="2" key="1">
    <citation type="submission" date="2016-10" db="EMBL/GenBank/DDBJ databases">
        <authorList>
            <person name="Varghese N."/>
            <person name="Submissions S."/>
        </authorList>
    </citation>
    <scope>NUCLEOTIDE SEQUENCE [LARGE SCALE GENOMIC DNA]</scope>
    <source>
        <strain evidence="2">DSM 44654</strain>
    </source>
</reference>
<dbReference type="PANTHER" id="PTHR13061">
    <property type="entry name" value="DYNACTIN SUBUNIT P25"/>
    <property type="match status" value="1"/>
</dbReference>
<keyword evidence="2" id="KW-1185">Reference proteome</keyword>
<dbReference type="STRING" id="218821.SAMN05421837_108390"/>
<gene>
    <name evidence="1" type="ORF">SAMN05421837_108390</name>
</gene>
<accession>A0A1H5RBQ3</accession>
<dbReference type="Gene3D" id="2.160.10.10">
    <property type="entry name" value="Hexapeptide repeat proteins"/>
    <property type="match status" value="1"/>
</dbReference>
<dbReference type="EMBL" id="FNUJ01000008">
    <property type="protein sequence ID" value="SEF35795.1"/>
    <property type="molecule type" value="Genomic_DNA"/>
</dbReference>
<dbReference type="RefSeq" id="WP_086676596.1">
    <property type="nucleotide sequence ID" value="NZ_FNUJ01000008.1"/>
</dbReference>
<protein>
    <submittedName>
        <fullName evidence="1">Carbonic anhydrase or acetyltransferase, isoleucine patch superfamily</fullName>
    </submittedName>
</protein>
<dbReference type="SUPFAM" id="SSF51161">
    <property type="entry name" value="Trimeric LpxA-like enzymes"/>
    <property type="match status" value="1"/>
</dbReference>
<proteinExistence type="predicted"/>
<dbReference type="InterPro" id="IPR011004">
    <property type="entry name" value="Trimer_LpxA-like_sf"/>
</dbReference>
<dbReference type="OrthoDB" id="9803036at2"/>
<sequence length="176" mass="18589">MPIYALGSLEPTIHPDAYVHPDATVIGDVRIGAHASVWPQTVLRGDHGYIEIGERSNVQDGCVLHCTERHPTILGPSSAIGHAVHVEGARIGTGCLIASGSVVLNGSVIEDGGMVGAGAVLSYGSRVKTGEIALGVPGKTRENKSFSAENIAMVVESYVERGRRFKKELRRLDPLG</sequence>
<dbReference type="Pfam" id="PF00132">
    <property type="entry name" value="Hexapep"/>
    <property type="match status" value="1"/>
</dbReference>
<dbReference type="CDD" id="cd04645">
    <property type="entry name" value="LbH_gamma_CA_like"/>
    <property type="match status" value="1"/>
</dbReference>